<dbReference type="CDD" id="cd06257">
    <property type="entry name" value="DnaJ"/>
    <property type="match status" value="1"/>
</dbReference>
<dbReference type="GO" id="GO:0005737">
    <property type="term" value="C:cytoplasm"/>
    <property type="evidence" value="ECO:0007669"/>
    <property type="project" value="UniProtKB-SubCell"/>
</dbReference>
<sequence>MAKKKDFYEVLGVSKSATEDEIKKAYRKLAKQYHPDVSKEPDAEEKFKEASEAAEVLLDPEKRKLYDQFGHEGVSGAGQGFSGFGGFSDFFSKMSGDGDDFFSDIFGSFFGGSGRSNQGFGGFRGGKKSQRGSDIVVELYLTLNEIMFGVEKEIEIDLITKCETCDGYGALDKNDVKTCDMCNGHGSVTVLQDMGIAKFQTQQICPKCKGAGKIVVNPCKKCKGDGELKSREKVTLPIPKGLSPGQQIVLRNSGHFNSETKTKGNIYGNINLKVSKKINIVNSYDIRTTINVSYLDAILENEIILDTLDGQVAVKLPKKVKNGDVITLHNHGLYQGVKSHKRGNLLLVVNLVIPDKINDKEKTALKDVLEKTDFKVTNEIKE</sequence>
<dbReference type="Gene3D" id="1.10.287.110">
    <property type="entry name" value="DnaJ domain"/>
    <property type="match status" value="1"/>
</dbReference>
<feature type="binding site" evidence="9">
    <location>
        <position position="179"/>
    </location>
    <ligand>
        <name>Zn(2+)</name>
        <dbReference type="ChEBI" id="CHEBI:29105"/>
        <label>2</label>
    </ligand>
</feature>
<feature type="binding site" evidence="9">
    <location>
        <position position="208"/>
    </location>
    <ligand>
        <name>Zn(2+)</name>
        <dbReference type="ChEBI" id="CHEBI:29105"/>
        <label>2</label>
    </ligand>
</feature>
<dbReference type="GO" id="GO:0008270">
    <property type="term" value="F:zinc ion binding"/>
    <property type="evidence" value="ECO:0007669"/>
    <property type="project" value="UniProtKB-UniRule"/>
</dbReference>
<dbReference type="Pfam" id="PF01556">
    <property type="entry name" value="DnaJ_C"/>
    <property type="match status" value="1"/>
</dbReference>
<dbReference type="PROSITE" id="PS51188">
    <property type="entry name" value="ZF_CR"/>
    <property type="match status" value="1"/>
</dbReference>
<dbReference type="SMART" id="SM00271">
    <property type="entry name" value="DnaJ"/>
    <property type="match status" value="1"/>
</dbReference>
<keyword evidence="9" id="KW-0235">DNA replication</keyword>
<keyword evidence="9" id="KW-0346">Stress response</keyword>
<comment type="subcellular location">
    <subcellularLocation>
        <location evidence="9">Cytoplasm</location>
    </subcellularLocation>
</comment>
<comment type="similarity">
    <text evidence="7 9">Belongs to the DnaJ family.</text>
</comment>
<dbReference type="InterPro" id="IPR002939">
    <property type="entry name" value="DnaJ_C"/>
</dbReference>
<keyword evidence="5 9" id="KW-0143">Chaperone</keyword>
<protein>
    <recommendedName>
        <fullName evidence="8 9">Chaperone protein DnaJ</fullName>
    </recommendedName>
</protein>
<dbReference type="GO" id="GO:0051082">
    <property type="term" value="F:unfolded protein binding"/>
    <property type="evidence" value="ECO:0007669"/>
    <property type="project" value="UniProtKB-UniRule"/>
</dbReference>
<dbReference type="Pfam" id="PF00226">
    <property type="entry name" value="DnaJ"/>
    <property type="match status" value="1"/>
</dbReference>
<feature type="binding site" evidence="9">
    <location>
        <position position="222"/>
    </location>
    <ligand>
        <name>Zn(2+)</name>
        <dbReference type="ChEBI" id="CHEBI:29105"/>
        <label>1</label>
    </ligand>
</feature>
<keyword evidence="2 9" id="KW-0677">Repeat</keyword>
<comment type="cofactor">
    <cofactor evidence="9">
        <name>Zn(2+)</name>
        <dbReference type="ChEBI" id="CHEBI:29105"/>
    </cofactor>
    <text evidence="9">Binds 2 Zn(2+) ions per monomer.</text>
</comment>
<evidence type="ECO:0000256" key="3">
    <source>
        <dbReference type="ARBA" id="ARBA00022771"/>
    </source>
</evidence>
<evidence type="ECO:0000256" key="6">
    <source>
        <dbReference type="ARBA" id="ARBA00053423"/>
    </source>
</evidence>
<keyword evidence="4 9" id="KW-0862">Zinc</keyword>
<feature type="binding site" evidence="9">
    <location>
        <position position="162"/>
    </location>
    <ligand>
        <name>Zn(2+)</name>
        <dbReference type="ChEBI" id="CHEBI:29105"/>
        <label>1</label>
    </ligand>
</feature>
<feature type="zinc finger region" description="CR-type" evidence="10">
    <location>
        <begin position="149"/>
        <end position="231"/>
    </location>
</feature>
<dbReference type="InterPro" id="IPR036410">
    <property type="entry name" value="HSP_DnaJ_Cys-rich_dom_sf"/>
</dbReference>
<comment type="subunit">
    <text evidence="9">Homodimer.</text>
</comment>
<comment type="function">
    <text evidence="6 9">Participates actively in the response to hyperosmotic and heat shock by preventing the aggregation of stress-denatured proteins and by disaggregating proteins, also in an autonomous, DnaK-independent fashion. Unfolded proteins bind initially to DnaJ; upon interaction with the DnaJ-bound protein, DnaK hydrolyzes its bound ATP, resulting in the formation of a stable complex. GrpE releases ADP from DnaK; ATP binding to DnaK triggers the release of the substrate protein, thus completing the reaction cycle. Several rounds of ATP-dependent interactions between DnaJ, DnaK and GrpE are required for fully efficient folding. Also involved, together with DnaK and GrpE, in the DNA replication of plasmids through activation of initiation proteins.</text>
</comment>
<evidence type="ECO:0000256" key="5">
    <source>
        <dbReference type="ARBA" id="ARBA00023186"/>
    </source>
</evidence>
<evidence type="ECO:0000259" key="12">
    <source>
        <dbReference type="PROSITE" id="PS51188"/>
    </source>
</evidence>
<dbReference type="InterPro" id="IPR001623">
    <property type="entry name" value="DnaJ_domain"/>
</dbReference>
<feature type="repeat" description="CXXCXGXG motif" evidence="9">
    <location>
        <begin position="179"/>
        <end position="186"/>
    </location>
</feature>
<feature type="repeat" description="CXXCXGXG motif" evidence="9">
    <location>
        <begin position="205"/>
        <end position="212"/>
    </location>
</feature>
<dbReference type="EMBL" id="CP024870">
    <property type="protein sequence ID" value="ATX71301.1"/>
    <property type="molecule type" value="Genomic_DNA"/>
</dbReference>
<feature type="binding site" evidence="9">
    <location>
        <position position="182"/>
    </location>
    <ligand>
        <name>Zn(2+)</name>
        <dbReference type="ChEBI" id="CHEBI:29105"/>
        <label>2</label>
    </ligand>
</feature>
<dbReference type="GO" id="GO:0005524">
    <property type="term" value="F:ATP binding"/>
    <property type="evidence" value="ECO:0007669"/>
    <property type="project" value="InterPro"/>
</dbReference>
<evidence type="ECO:0000256" key="2">
    <source>
        <dbReference type="ARBA" id="ARBA00022737"/>
    </source>
</evidence>
<dbReference type="PROSITE" id="PS50076">
    <property type="entry name" value="DNAJ_2"/>
    <property type="match status" value="1"/>
</dbReference>
<dbReference type="GO" id="GO:0006260">
    <property type="term" value="P:DNA replication"/>
    <property type="evidence" value="ECO:0007669"/>
    <property type="project" value="UniProtKB-KW"/>
</dbReference>
<reference evidence="13 14" key="1">
    <citation type="submission" date="2017-11" db="EMBL/GenBank/DDBJ databases">
        <title>Complete genome sequence of Spiroplasma clarkii CN-5 (DSM 19994).</title>
        <authorList>
            <person name="Tsai Y.-M."/>
            <person name="Chang A."/>
            <person name="Lo W.-S."/>
            <person name="Kuo C.-H."/>
        </authorList>
    </citation>
    <scope>NUCLEOTIDE SEQUENCE [LARGE SCALE GENOMIC DNA]</scope>
    <source>
        <strain evidence="13 14">CN-5</strain>
    </source>
</reference>
<evidence type="ECO:0000313" key="14">
    <source>
        <dbReference type="Proteomes" id="UP000231179"/>
    </source>
</evidence>
<feature type="repeat" description="CXXCXGXG motif" evidence="9">
    <location>
        <begin position="219"/>
        <end position="226"/>
    </location>
</feature>
<keyword evidence="14" id="KW-1185">Reference proteome</keyword>
<feature type="domain" description="J" evidence="11">
    <location>
        <begin position="6"/>
        <end position="70"/>
    </location>
</feature>
<feature type="binding site" evidence="9">
    <location>
        <position position="165"/>
    </location>
    <ligand>
        <name>Zn(2+)</name>
        <dbReference type="ChEBI" id="CHEBI:29105"/>
        <label>1</label>
    </ligand>
</feature>
<evidence type="ECO:0000256" key="10">
    <source>
        <dbReference type="PROSITE-ProRule" id="PRU00546"/>
    </source>
</evidence>
<dbReference type="SUPFAM" id="SSF49493">
    <property type="entry name" value="HSP40/DnaJ peptide-binding domain"/>
    <property type="match status" value="2"/>
</dbReference>
<dbReference type="FunFam" id="2.10.230.10:FF:000002">
    <property type="entry name" value="Molecular chaperone DnaJ"/>
    <property type="match status" value="1"/>
</dbReference>
<dbReference type="PANTHER" id="PTHR43096">
    <property type="entry name" value="DNAJ HOMOLOG 1, MITOCHONDRIAL-RELATED"/>
    <property type="match status" value="1"/>
</dbReference>
<dbReference type="Gene3D" id="2.10.230.10">
    <property type="entry name" value="Heat shock protein DnaJ, cysteine-rich domain"/>
    <property type="match status" value="1"/>
</dbReference>
<evidence type="ECO:0000256" key="7">
    <source>
        <dbReference type="ARBA" id="ARBA00061004"/>
    </source>
</evidence>
<dbReference type="SUPFAM" id="SSF46565">
    <property type="entry name" value="Chaperone J-domain"/>
    <property type="match status" value="1"/>
</dbReference>
<evidence type="ECO:0000256" key="8">
    <source>
        <dbReference type="ARBA" id="ARBA00067609"/>
    </source>
</evidence>
<dbReference type="HAMAP" id="MF_01152">
    <property type="entry name" value="DnaJ"/>
    <property type="match status" value="1"/>
</dbReference>
<dbReference type="GO" id="GO:0042026">
    <property type="term" value="P:protein refolding"/>
    <property type="evidence" value="ECO:0007669"/>
    <property type="project" value="TreeGrafter"/>
</dbReference>
<dbReference type="AlphaFoldDB" id="A0A2K8KLQ2"/>
<dbReference type="Gene3D" id="2.60.260.20">
    <property type="entry name" value="Urease metallochaperone UreE, N-terminal domain"/>
    <property type="match status" value="2"/>
</dbReference>
<dbReference type="GO" id="GO:0031072">
    <property type="term" value="F:heat shock protein binding"/>
    <property type="evidence" value="ECO:0007669"/>
    <property type="project" value="InterPro"/>
</dbReference>
<dbReference type="RefSeq" id="WP_100254839.1">
    <property type="nucleotide sequence ID" value="NZ_CP024870.1"/>
</dbReference>
<keyword evidence="3 9" id="KW-0863">Zinc-finger</keyword>
<dbReference type="PANTHER" id="PTHR43096:SF52">
    <property type="entry name" value="DNAJ HOMOLOG 1, MITOCHONDRIAL-RELATED"/>
    <property type="match status" value="1"/>
</dbReference>
<proteinExistence type="inferred from homology"/>
<dbReference type="InterPro" id="IPR012724">
    <property type="entry name" value="DnaJ"/>
</dbReference>
<dbReference type="Proteomes" id="UP000231179">
    <property type="component" value="Chromosome"/>
</dbReference>
<name>A0A2K8KLQ2_9MOLU</name>
<feature type="binding site" evidence="9">
    <location>
        <position position="205"/>
    </location>
    <ligand>
        <name>Zn(2+)</name>
        <dbReference type="ChEBI" id="CHEBI:29105"/>
        <label>2</label>
    </ligand>
</feature>
<gene>
    <name evidence="9 13" type="primary">dnaJ</name>
    <name evidence="13" type="ORF">SCLAR_v1c09990</name>
</gene>
<dbReference type="InterPro" id="IPR008971">
    <property type="entry name" value="HSP40/DnaJ_pept-bd"/>
</dbReference>
<dbReference type="CDD" id="cd10719">
    <property type="entry name" value="DnaJ_zf"/>
    <property type="match status" value="1"/>
</dbReference>
<keyword evidence="9" id="KW-0963">Cytoplasm</keyword>
<feature type="domain" description="CR-type" evidence="12">
    <location>
        <begin position="149"/>
        <end position="231"/>
    </location>
</feature>
<feature type="repeat" description="CXXCXGXG motif" evidence="9">
    <location>
        <begin position="162"/>
        <end position="169"/>
    </location>
</feature>
<keyword evidence="1 9" id="KW-0479">Metal-binding</keyword>
<organism evidence="13 14">
    <name type="scientific">Spiroplasma clarkii</name>
    <dbReference type="NCBI Taxonomy" id="2139"/>
    <lineage>
        <taxon>Bacteria</taxon>
        <taxon>Bacillati</taxon>
        <taxon>Mycoplasmatota</taxon>
        <taxon>Mollicutes</taxon>
        <taxon>Entomoplasmatales</taxon>
        <taxon>Spiroplasmataceae</taxon>
        <taxon>Spiroplasma</taxon>
    </lineage>
</organism>
<dbReference type="SUPFAM" id="SSF57938">
    <property type="entry name" value="DnaJ/Hsp40 cysteine-rich domain"/>
    <property type="match status" value="1"/>
</dbReference>
<evidence type="ECO:0000313" key="13">
    <source>
        <dbReference type="EMBL" id="ATX71301.1"/>
    </source>
</evidence>
<dbReference type="FunFam" id="1.10.287.110:FF:000034">
    <property type="entry name" value="Chaperone protein DnaJ"/>
    <property type="match status" value="1"/>
</dbReference>
<dbReference type="PRINTS" id="PR00625">
    <property type="entry name" value="JDOMAIN"/>
</dbReference>
<dbReference type="Pfam" id="PF00684">
    <property type="entry name" value="DnaJ_CXXCXGXG"/>
    <property type="match status" value="1"/>
</dbReference>
<dbReference type="InterPro" id="IPR036869">
    <property type="entry name" value="J_dom_sf"/>
</dbReference>
<dbReference type="GO" id="GO:0009408">
    <property type="term" value="P:response to heat"/>
    <property type="evidence" value="ECO:0007669"/>
    <property type="project" value="InterPro"/>
</dbReference>
<dbReference type="InterPro" id="IPR001305">
    <property type="entry name" value="HSP_DnaJ_Cys-rich_dom"/>
</dbReference>
<evidence type="ECO:0000259" key="11">
    <source>
        <dbReference type="PROSITE" id="PS50076"/>
    </source>
</evidence>
<evidence type="ECO:0000256" key="4">
    <source>
        <dbReference type="ARBA" id="ARBA00022833"/>
    </source>
</evidence>
<feature type="binding site" evidence="9">
    <location>
        <position position="219"/>
    </location>
    <ligand>
        <name>Zn(2+)</name>
        <dbReference type="ChEBI" id="CHEBI:29105"/>
        <label>1</label>
    </ligand>
</feature>
<accession>A0A2K8KLQ2</accession>
<evidence type="ECO:0000256" key="9">
    <source>
        <dbReference type="HAMAP-Rule" id="MF_01152"/>
    </source>
</evidence>
<evidence type="ECO:0000256" key="1">
    <source>
        <dbReference type="ARBA" id="ARBA00022723"/>
    </source>
</evidence>
<comment type="domain">
    <text evidence="9">The J domain is necessary and sufficient to stimulate DnaK ATPase activity. Zinc center 1 plays an important role in the autonomous, DnaK-independent chaperone activity of DnaJ. Zinc center 2 is essential for interaction with DnaK and for DnaJ activity.</text>
</comment>